<name>A0ABT3AUY5_9CYAN</name>
<dbReference type="Gene3D" id="3.40.50.720">
    <property type="entry name" value="NAD(P)-binding Rossmann-like Domain"/>
    <property type="match status" value="1"/>
</dbReference>
<proteinExistence type="predicted"/>
<evidence type="ECO:0000313" key="1">
    <source>
        <dbReference type="EMBL" id="MCV3212409.1"/>
    </source>
</evidence>
<dbReference type="Proteomes" id="UP001526143">
    <property type="component" value="Unassembled WGS sequence"/>
</dbReference>
<dbReference type="InterPro" id="IPR035985">
    <property type="entry name" value="Ubiquitin-activating_enz"/>
</dbReference>
<protein>
    <recommendedName>
        <fullName evidence="3">THIF-type NAD/FAD binding fold domain-containing protein</fullName>
    </recommendedName>
</protein>
<dbReference type="RefSeq" id="WP_263743919.1">
    <property type="nucleotide sequence ID" value="NZ_JAOWRF010000036.1"/>
</dbReference>
<dbReference type="SUPFAM" id="SSF69572">
    <property type="entry name" value="Activating enzymes of the ubiquitin-like proteins"/>
    <property type="match status" value="1"/>
</dbReference>
<evidence type="ECO:0008006" key="3">
    <source>
        <dbReference type="Google" id="ProtNLM"/>
    </source>
</evidence>
<keyword evidence="2" id="KW-1185">Reference proteome</keyword>
<gene>
    <name evidence="1" type="ORF">OGM63_02490</name>
</gene>
<reference evidence="1 2" key="1">
    <citation type="submission" date="2022-10" db="EMBL/GenBank/DDBJ databases">
        <title>Identification of biosynthetic pathway for the production of the potent trypsin inhibitor radiosumin.</title>
        <authorList>
            <person name="Fewer D.P."/>
            <person name="Delbaje E."/>
            <person name="Ouyang X."/>
            <person name="Agostino P.D."/>
            <person name="Wahlsten M."/>
            <person name="Jokela J."/>
            <person name="Permi P."/>
            <person name="Haapaniemi E."/>
            <person name="Koistinen H."/>
        </authorList>
    </citation>
    <scope>NUCLEOTIDE SEQUENCE [LARGE SCALE GENOMIC DNA]</scope>
    <source>
        <strain evidence="1 2">NIES-515</strain>
    </source>
</reference>
<sequence length="218" mass="24550">MKEPIEVRIDAPEYEKLFNHLFPGDGDEHGAVIVAGIAEADFIFLAADSMQSRLVFNALVHQYLIPGIQIGAKVPVDKQTKQVGDIFTATRPVLPHAYGGCLHCHELIPPGRLQQETLSLEEKRLQQYVEDDSIAQPSVITLNVKSAEPAVNIFMMMFAGLHKPEAKLYHQIEFVREHRIERVEPRANKDCLDCSSSNRSRRGRGDRVRLPCRMTKAP</sequence>
<comment type="caution">
    <text evidence="1">The sequence shown here is derived from an EMBL/GenBank/DDBJ whole genome shotgun (WGS) entry which is preliminary data.</text>
</comment>
<evidence type="ECO:0000313" key="2">
    <source>
        <dbReference type="Proteomes" id="UP001526143"/>
    </source>
</evidence>
<accession>A0ABT3AUY5</accession>
<dbReference type="EMBL" id="JAOWRF010000036">
    <property type="protein sequence ID" value="MCV3212409.1"/>
    <property type="molecule type" value="Genomic_DNA"/>
</dbReference>
<organism evidence="1 2">
    <name type="scientific">Plectonema radiosum NIES-515</name>
    <dbReference type="NCBI Taxonomy" id="2986073"/>
    <lineage>
        <taxon>Bacteria</taxon>
        <taxon>Bacillati</taxon>
        <taxon>Cyanobacteriota</taxon>
        <taxon>Cyanophyceae</taxon>
        <taxon>Oscillatoriophycideae</taxon>
        <taxon>Oscillatoriales</taxon>
        <taxon>Microcoleaceae</taxon>
        <taxon>Plectonema</taxon>
    </lineage>
</organism>